<dbReference type="Proteomes" id="UP000762676">
    <property type="component" value="Unassembled WGS sequence"/>
</dbReference>
<protein>
    <submittedName>
        <fullName evidence="2">Uncharacterized protein</fullName>
    </submittedName>
</protein>
<feature type="compositionally biased region" description="Basic and acidic residues" evidence="1">
    <location>
        <begin position="91"/>
        <end position="105"/>
    </location>
</feature>
<evidence type="ECO:0000313" key="2">
    <source>
        <dbReference type="EMBL" id="GFR61426.1"/>
    </source>
</evidence>
<comment type="caution">
    <text evidence="2">The sequence shown here is derived from an EMBL/GenBank/DDBJ whole genome shotgun (WGS) entry which is preliminary data.</text>
</comment>
<evidence type="ECO:0000256" key="1">
    <source>
        <dbReference type="SAM" id="MobiDB-lite"/>
    </source>
</evidence>
<accession>A0AAV4EKY0</accession>
<evidence type="ECO:0000313" key="3">
    <source>
        <dbReference type="Proteomes" id="UP000762676"/>
    </source>
</evidence>
<proteinExistence type="predicted"/>
<keyword evidence="3" id="KW-1185">Reference proteome</keyword>
<name>A0AAV4EKY0_9GAST</name>
<feature type="region of interest" description="Disordered" evidence="1">
    <location>
        <begin position="76"/>
        <end position="110"/>
    </location>
</feature>
<feature type="region of interest" description="Disordered" evidence="1">
    <location>
        <begin position="1"/>
        <end position="27"/>
    </location>
</feature>
<reference evidence="2 3" key="1">
    <citation type="journal article" date="2021" name="Elife">
        <title>Chloroplast acquisition without the gene transfer in kleptoplastic sea slugs, Plakobranchus ocellatus.</title>
        <authorList>
            <person name="Maeda T."/>
            <person name="Takahashi S."/>
            <person name="Yoshida T."/>
            <person name="Shimamura S."/>
            <person name="Takaki Y."/>
            <person name="Nagai Y."/>
            <person name="Toyoda A."/>
            <person name="Suzuki Y."/>
            <person name="Arimoto A."/>
            <person name="Ishii H."/>
            <person name="Satoh N."/>
            <person name="Nishiyama T."/>
            <person name="Hasebe M."/>
            <person name="Maruyama T."/>
            <person name="Minagawa J."/>
            <person name="Obokata J."/>
            <person name="Shigenobu S."/>
        </authorList>
    </citation>
    <scope>NUCLEOTIDE SEQUENCE [LARGE SCALE GENOMIC DNA]</scope>
</reference>
<sequence>MATISDEEFLNKDQTEATEEVREKRGFSTFTPNDTILEALQADKDTCIINGMRKRIKDLQSISRKRKRLSSLSVRSNHAHKVSSITQETKATSRLDQLESDKEMDALPPPSLQAAHSAQETLLLLVAFPSTKRDMDVTSTDDEWQCQAL</sequence>
<gene>
    <name evidence="2" type="ORF">ElyMa_001846700</name>
</gene>
<organism evidence="2 3">
    <name type="scientific">Elysia marginata</name>
    <dbReference type="NCBI Taxonomy" id="1093978"/>
    <lineage>
        <taxon>Eukaryota</taxon>
        <taxon>Metazoa</taxon>
        <taxon>Spiralia</taxon>
        <taxon>Lophotrochozoa</taxon>
        <taxon>Mollusca</taxon>
        <taxon>Gastropoda</taxon>
        <taxon>Heterobranchia</taxon>
        <taxon>Euthyneura</taxon>
        <taxon>Panpulmonata</taxon>
        <taxon>Sacoglossa</taxon>
        <taxon>Placobranchoidea</taxon>
        <taxon>Plakobranchidae</taxon>
        <taxon>Elysia</taxon>
    </lineage>
</organism>
<dbReference type="EMBL" id="BMAT01003734">
    <property type="protein sequence ID" value="GFR61426.1"/>
    <property type="molecule type" value="Genomic_DNA"/>
</dbReference>
<dbReference type="AlphaFoldDB" id="A0AAV4EKY0"/>
<feature type="compositionally biased region" description="Basic and acidic residues" evidence="1">
    <location>
        <begin position="9"/>
        <end position="26"/>
    </location>
</feature>